<dbReference type="EMBL" id="QFOI01000659">
    <property type="protein sequence ID" value="PZP39611.1"/>
    <property type="molecule type" value="Genomic_DNA"/>
</dbReference>
<comment type="caution">
    <text evidence="1">The sequence shown here is derived from an EMBL/GenBank/DDBJ whole genome shotgun (WGS) entry which is preliminary data.</text>
</comment>
<proteinExistence type="predicted"/>
<name>A0A2W5E5L6_9SPHI</name>
<evidence type="ECO:0000313" key="1">
    <source>
        <dbReference type="EMBL" id="PZP39611.1"/>
    </source>
</evidence>
<accession>A0A2W5E5L6</accession>
<organism evidence="1 2">
    <name type="scientific">Pseudopedobacter saltans</name>
    <dbReference type="NCBI Taxonomy" id="151895"/>
    <lineage>
        <taxon>Bacteria</taxon>
        <taxon>Pseudomonadati</taxon>
        <taxon>Bacteroidota</taxon>
        <taxon>Sphingobacteriia</taxon>
        <taxon>Sphingobacteriales</taxon>
        <taxon>Sphingobacteriaceae</taxon>
        <taxon>Pseudopedobacter</taxon>
    </lineage>
</organism>
<reference evidence="1 2" key="1">
    <citation type="submission" date="2017-11" db="EMBL/GenBank/DDBJ databases">
        <title>Infants hospitalized years apart are colonized by the same room-sourced microbial strains.</title>
        <authorList>
            <person name="Brooks B."/>
            <person name="Olm M.R."/>
            <person name="Firek B.A."/>
            <person name="Baker R."/>
            <person name="Thomas B.C."/>
            <person name="Morowitz M.J."/>
            <person name="Banfield J.F."/>
        </authorList>
    </citation>
    <scope>NUCLEOTIDE SEQUENCE [LARGE SCALE GENOMIC DNA]</scope>
    <source>
        <strain evidence="1">S2_009_000_R2_76</strain>
    </source>
</reference>
<evidence type="ECO:0000313" key="2">
    <source>
        <dbReference type="Proteomes" id="UP000249645"/>
    </source>
</evidence>
<gene>
    <name evidence="1" type="ORF">DI598_19855</name>
</gene>
<protein>
    <submittedName>
        <fullName evidence="1">Uncharacterized protein</fullName>
    </submittedName>
</protein>
<dbReference type="AlphaFoldDB" id="A0A2W5E5L6"/>
<dbReference type="Proteomes" id="UP000249645">
    <property type="component" value="Unassembled WGS sequence"/>
</dbReference>
<sequence length="69" mass="8161">MKLLLNGTFGSFWLGIFPHYGFIDKRFLEIQETLRRVSFFVGDFGEFFLVLSCFPSRWDIISLTQKSIF</sequence>